<dbReference type="GO" id="GO:0005993">
    <property type="term" value="P:trehalose catabolic process"/>
    <property type="evidence" value="ECO:0007669"/>
    <property type="project" value="TreeGrafter"/>
</dbReference>
<protein>
    <submittedName>
        <fullName evidence="3">Cytoplasmic trehalase</fullName>
        <ecNumber evidence="3">3.2.1.28</ecNumber>
    </submittedName>
</protein>
<dbReference type="EC" id="3.2.1.28" evidence="3"/>
<dbReference type="PANTHER" id="PTHR23403:SF8">
    <property type="entry name" value="CYTOPLASMIC TREHALASE"/>
    <property type="match status" value="1"/>
</dbReference>
<evidence type="ECO:0000256" key="2">
    <source>
        <dbReference type="ARBA" id="ARBA00023295"/>
    </source>
</evidence>
<accession>A0A2X4TDB5</accession>
<dbReference type="PROSITE" id="PS00927">
    <property type="entry name" value="TREHALASE_1"/>
    <property type="match status" value="1"/>
</dbReference>
<proteinExistence type="predicted"/>
<dbReference type="InterPro" id="IPR012341">
    <property type="entry name" value="6hp_glycosidase-like_sf"/>
</dbReference>
<dbReference type="PANTHER" id="PTHR23403">
    <property type="entry name" value="TREHALASE"/>
    <property type="match status" value="1"/>
</dbReference>
<reference evidence="3 4" key="1">
    <citation type="submission" date="2018-06" db="EMBL/GenBank/DDBJ databases">
        <authorList>
            <consortium name="Pathogen Informatics"/>
            <person name="Doyle S."/>
        </authorList>
    </citation>
    <scope>NUCLEOTIDE SEQUENCE [LARGE SCALE GENOMIC DNA]</scope>
    <source>
        <strain evidence="3 4">NCTC7307</strain>
    </source>
</reference>
<keyword evidence="2 3" id="KW-0326">Glycosidase</keyword>
<dbReference type="Gene3D" id="1.50.10.10">
    <property type="match status" value="1"/>
</dbReference>
<dbReference type="InterPro" id="IPR018232">
    <property type="entry name" value="Glyco_hydro_37_CS"/>
</dbReference>
<dbReference type="GO" id="GO:0004555">
    <property type="term" value="F:alpha,alpha-trehalase activity"/>
    <property type="evidence" value="ECO:0007669"/>
    <property type="project" value="UniProtKB-EC"/>
</dbReference>
<dbReference type="InterPro" id="IPR008928">
    <property type="entry name" value="6-hairpin_glycosidase_sf"/>
</dbReference>
<evidence type="ECO:0000256" key="1">
    <source>
        <dbReference type="ARBA" id="ARBA00022801"/>
    </source>
</evidence>
<organism evidence="3 4">
    <name type="scientific">Salmonella enterica subsp. arizonae</name>
    <dbReference type="NCBI Taxonomy" id="59203"/>
    <lineage>
        <taxon>Bacteria</taxon>
        <taxon>Pseudomonadati</taxon>
        <taxon>Pseudomonadota</taxon>
        <taxon>Gammaproteobacteria</taxon>
        <taxon>Enterobacterales</taxon>
        <taxon>Enterobacteriaceae</taxon>
        <taxon>Salmonella</taxon>
    </lineage>
</organism>
<sequence>MLHQKLNPTSSEDLTIDVDLLYETDPCELKLDEMIEAEPEPEMIEGLPASDALTPADRYLELFEHVQSTKLFPDSKTFPDCAPKMDPLDILIRYRKVRRHRDFDLRRFVENHFWLPETLSSEYVSNPENSLKEHIDQLWPILTREPQDHIPWSSLLALPQSYIVPGGRFSETYYWDSYFTMLGLAESGREDLLKCMADNFAWMIENYGHIPNGNRTYYLSRSSRRFSP</sequence>
<name>A0A2X4TDB5_SALER</name>
<dbReference type="InterPro" id="IPR001661">
    <property type="entry name" value="Glyco_hydro_37"/>
</dbReference>
<dbReference type="AlphaFoldDB" id="A0A2X4TDB5"/>
<keyword evidence="1 3" id="KW-0378">Hydrolase</keyword>
<evidence type="ECO:0000313" key="3">
    <source>
        <dbReference type="EMBL" id="SQI19602.1"/>
    </source>
</evidence>
<dbReference type="SUPFAM" id="SSF48208">
    <property type="entry name" value="Six-hairpin glycosidases"/>
    <property type="match status" value="1"/>
</dbReference>
<dbReference type="Pfam" id="PF01204">
    <property type="entry name" value="Trehalase"/>
    <property type="match status" value="1"/>
</dbReference>
<evidence type="ECO:0000313" key="4">
    <source>
        <dbReference type="Proteomes" id="UP000248731"/>
    </source>
</evidence>
<dbReference type="Proteomes" id="UP000248731">
    <property type="component" value="Chromosome 1"/>
</dbReference>
<keyword evidence="4" id="KW-1185">Reference proteome</keyword>
<gene>
    <name evidence="3" type="primary">treF_3</name>
    <name evidence="3" type="ORF">NCTC7307_00254</name>
</gene>
<dbReference type="EMBL" id="LS483466">
    <property type="protein sequence ID" value="SQI19602.1"/>
    <property type="molecule type" value="Genomic_DNA"/>
</dbReference>